<accession>A0AAI9E8Z5</accession>
<evidence type="ECO:0000313" key="3">
    <source>
        <dbReference type="EMBL" id="CAK3926089.1"/>
    </source>
</evidence>
<dbReference type="EMBL" id="CAVMBE010000013">
    <property type="protein sequence ID" value="CAK3926089.1"/>
    <property type="molecule type" value="Genomic_DNA"/>
</dbReference>
<evidence type="ECO:0000313" key="4">
    <source>
        <dbReference type="Proteomes" id="UP001296104"/>
    </source>
</evidence>
<feature type="transmembrane region" description="Helical" evidence="2">
    <location>
        <begin position="333"/>
        <end position="358"/>
    </location>
</feature>
<feature type="transmembrane region" description="Helical" evidence="2">
    <location>
        <begin position="119"/>
        <end position="142"/>
    </location>
</feature>
<evidence type="ECO:0000256" key="1">
    <source>
        <dbReference type="SAM" id="MobiDB-lite"/>
    </source>
</evidence>
<organism evidence="3 4">
    <name type="scientific">Lecanosticta acicola</name>
    <dbReference type="NCBI Taxonomy" id="111012"/>
    <lineage>
        <taxon>Eukaryota</taxon>
        <taxon>Fungi</taxon>
        <taxon>Dikarya</taxon>
        <taxon>Ascomycota</taxon>
        <taxon>Pezizomycotina</taxon>
        <taxon>Dothideomycetes</taxon>
        <taxon>Dothideomycetidae</taxon>
        <taxon>Mycosphaerellales</taxon>
        <taxon>Mycosphaerellaceae</taxon>
        <taxon>Lecanosticta</taxon>
    </lineage>
</organism>
<feature type="transmembrane region" description="Helical" evidence="2">
    <location>
        <begin position="162"/>
        <end position="180"/>
    </location>
</feature>
<dbReference type="Proteomes" id="UP001296104">
    <property type="component" value="Unassembled WGS sequence"/>
</dbReference>
<feature type="region of interest" description="Disordered" evidence="1">
    <location>
        <begin position="15"/>
        <end position="67"/>
    </location>
</feature>
<proteinExistence type="predicted"/>
<keyword evidence="2" id="KW-1133">Transmembrane helix</keyword>
<feature type="transmembrane region" description="Helical" evidence="2">
    <location>
        <begin position="299"/>
        <end position="321"/>
    </location>
</feature>
<reference evidence="3" key="1">
    <citation type="submission" date="2023-11" db="EMBL/GenBank/DDBJ databases">
        <authorList>
            <person name="Alioto T."/>
            <person name="Alioto T."/>
            <person name="Gomez Garrido J."/>
        </authorList>
    </citation>
    <scope>NUCLEOTIDE SEQUENCE</scope>
</reference>
<feature type="transmembrane region" description="Helical" evidence="2">
    <location>
        <begin position="258"/>
        <end position="279"/>
    </location>
</feature>
<feature type="transmembrane region" description="Helical" evidence="2">
    <location>
        <begin position="370"/>
        <end position="388"/>
    </location>
</feature>
<gene>
    <name evidence="3" type="ORF">LECACI_7A002855</name>
</gene>
<keyword evidence="2" id="KW-0472">Membrane</keyword>
<comment type="caution">
    <text evidence="3">The sequence shown here is derived from an EMBL/GenBank/DDBJ whole genome shotgun (WGS) entry which is preliminary data.</text>
</comment>
<keyword evidence="2" id="KW-0812">Transmembrane</keyword>
<keyword evidence="4" id="KW-1185">Reference proteome</keyword>
<sequence>MPRSAGFNSTIHKRLLDEAKSQPTPGSVRGPLPFLNPTRARFPLATTAPDTLKAPESTERPATQDAQVEWRARDNRKGRHILVVPHDHKSTDSPRLTRTAPAVLSGIWRMCTVFAWWNISWWIGVLFSVGSAIFVVCGFFYWLPLAAPSTEFSGESVTGGGVTAFIGATLFEVGAVLLIIEAVNENQTGCFGWAVDQAIRDHPDSDAEKQGSTRGHAYRTDCSHHHGRSLHRTAHLQHPAAGRKWEWWPTWHELTHHYFFEIGFLASFTEAVGATVFYVSGIMSLPGIYDKISTPVLYGTYWLAYLVGGILFIVSSVLYMLETQKTWWKPAPSVIGWWIGVWNLIGSIGWTLSAAFGYCTPSWCEYQSDLSLIWASFAFLFGSLLLWYEALDKYPVKRAAKYE</sequence>
<evidence type="ECO:0000256" key="2">
    <source>
        <dbReference type="SAM" id="Phobius"/>
    </source>
</evidence>
<protein>
    <submittedName>
        <fullName evidence="3">Integral membrane</fullName>
    </submittedName>
</protein>
<name>A0AAI9E8Z5_9PEZI</name>
<dbReference type="AlphaFoldDB" id="A0AAI9E8Z5"/>